<dbReference type="Pfam" id="PF00990">
    <property type="entry name" value="GGDEF"/>
    <property type="match status" value="1"/>
</dbReference>
<accession>A0A1G4TVS4</accession>
<gene>
    <name evidence="5" type="ORF">SAMN02927928_0166</name>
</gene>
<evidence type="ECO:0000259" key="4">
    <source>
        <dbReference type="PROSITE" id="PS50887"/>
    </source>
</evidence>
<dbReference type="GO" id="GO:0052621">
    <property type="term" value="F:diguanylate cyclase activity"/>
    <property type="evidence" value="ECO:0007669"/>
    <property type="project" value="UniProtKB-EC"/>
</dbReference>
<sequence>MALRIKGLHKDFAERAGRARRLLANVRFELALLGLLLLTAAAVIWQDQILLRTTHFTPASTASNSHLVFSDADSGGKTVVRSTGPLAWDCDLRAGNPYPYCGYELFVDRNRGTHGLNLTHMRTLAITLMYEGQATSFRVHLKNFDPHYSRATDDDTPKYLRVEADTTPGKWQRTSFVPDDFGVADWWLRKYKLAPQYGRPQFDNITSIIIETGSEAPLGPHAFRIKDIEIRTAIMSDAQWYSLLLGLWILMIVAYLGYRLSNLRRALSERRTLEALALREAQEAARHDHLTKVLNRRGITERFEELRRARREAAMTVILIDIDHFKALNDSFGHDYGDQVLAQIAGVISRNVRGVDLVARWGGEEFVVVCAGIDRRGAQRVSEKIRECIESFDFGEGGRITASFGIHWSNAPETELSQMVALADIALYAAKAGGRNCVRLHRPTMKAA</sequence>
<dbReference type="EC" id="2.7.7.65" evidence="1"/>
<reference evidence="6" key="1">
    <citation type="submission" date="2016-10" db="EMBL/GenBank/DDBJ databases">
        <authorList>
            <person name="Varghese N."/>
            <person name="Submissions S."/>
        </authorList>
    </citation>
    <scope>NUCLEOTIDE SEQUENCE [LARGE SCALE GENOMIC DNA]</scope>
    <source>
        <strain evidence="6">CGMCC 1.3431</strain>
    </source>
</reference>
<feature type="transmembrane region" description="Helical" evidence="3">
    <location>
        <begin position="240"/>
        <end position="258"/>
    </location>
</feature>
<dbReference type="InterPro" id="IPR050469">
    <property type="entry name" value="Diguanylate_Cyclase"/>
</dbReference>
<protein>
    <recommendedName>
        <fullName evidence="1">diguanylate cyclase</fullName>
        <ecNumber evidence="1">2.7.7.65</ecNumber>
    </recommendedName>
</protein>
<evidence type="ECO:0000256" key="2">
    <source>
        <dbReference type="ARBA" id="ARBA00034247"/>
    </source>
</evidence>
<dbReference type="PANTHER" id="PTHR45138:SF9">
    <property type="entry name" value="DIGUANYLATE CYCLASE DGCM-RELATED"/>
    <property type="match status" value="1"/>
</dbReference>
<dbReference type="InterPro" id="IPR043128">
    <property type="entry name" value="Rev_trsase/Diguanyl_cyclase"/>
</dbReference>
<dbReference type="AlphaFoldDB" id="A0A1G4TVS4"/>
<dbReference type="Gene3D" id="3.30.70.270">
    <property type="match status" value="1"/>
</dbReference>
<dbReference type="EMBL" id="FMTS01000013">
    <property type="protein sequence ID" value="SCW84669.1"/>
    <property type="molecule type" value="Genomic_DNA"/>
</dbReference>
<dbReference type="OrthoDB" id="9812260at2"/>
<keyword evidence="6" id="KW-1185">Reference proteome</keyword>
<dbReference type="Proteomes" id="UP000199150">
    <property type="component" value="Unassembled WGS sequence"/>
</dbReference>
<dbReference type="InterPro" id="IPR029787">
    <property type="entry name" value="Nucleotide_cyclase"/>
</dbReference>
<dbReference type="CDD" id="cd01949">
    <property type="entry name" value="GGDEF"/>
    <property type="match status" value="1"/>
</dbReference>
<proteinExistence type="predicted"/>
<evidence type="ECO:0000256" key="3">
    <source>
        <dbReference type="SAM" id="Phobius"/>
    </source>
</evidence>
<keyword evidence="3" id="KW-0812">Transmembrane</keyword>
<evidence type="ECO:0000256" key="1">
    <source>
        <dbReference type="ARBA" id="ARBA00012528"/>
    </source>
</evidence>
<dbReference type="NCBIfam" id="TIGR00254">
    <property type="entry name" value="GGDEF"/>
    <property type="match status" value="1"/>
</dbReference>
<dbReference type="InterPro" id="IPR000160">
    <property type="entry name" value="GGDEF_dom"/>
</dbReference>
<dbReference type="PROSITE" id="PS50887">
    <property type="entry name" value="GGDEF"/>
    <property type="match status" value="1"/>
</dbReference>
<organism evidence="5 6">
    <name type="scientific">Asticcacaulis taihuensis</name>
    <dbReference type="NCBI Taxonomy" id="260084"/>
    <lineage>
        <taxon>Bacteria</taxon>
        <taxon>Pseudomonadati</taxon>
        <taxon>Pseudomonadota</taxon>
        <taxon>Alphaproteobacteria</taxon>
        <taxon>Caulobacterales</taxon>
        <taxon>Caulobacteraceae</taxon>
        <taxon>Asticcacaulis</taxon>
    </lineage>
</organism>
<dbReference type="SMART" id="SM00267">
    <property type="entry name" value="GGDEF"/>
    <property type="match status" value="1"/>
</dbReference>
<evidence type="ECO:0000313" key="5">
    <source>
        <dbReference type="EMBL" id="SCW84669.1"/>
    </source>
</evidence>
<dbReference type="PANTHER" id="PTHR45138">
    <property type="entry name" value="REGULATORY COMPONENTS OF SENSORY TRANSDUCTION SYSTEM"/>
    <property type="match status" value="1"/>
</dbReference>
<comment type="catalytic activity">
    <reaction evidence="2">
        <text>2 GTP = 3',3'-c-di-GMP + 2 diphosphate</text>
        <dbReference type="Rhea" id="RHEA:24898"/>
        <dbReference type="ChEBI" id="CHEBI:33019"/>
        <dbReference type="ChEBI" id="CHEBI:37565"/>
        <dbReference type="ChEBI" id="CHEBI:58805"/>
        <dbReference type="EC" id="2.7.7.65"/>
    </reaction>
</comment>
<dbReference type="RefSeq" id="WP_090650934.1">
    <property type="nucleotide sequence ID" value="NZ_CBCRYE010000012.1"/>
</dbReference>
<dbReference type="FunFam" id="3.30.70.270:FF:000001">
    <property type="entry name" value="Diguanylate cyclase domain protein"/>
    <property type="match status" value="1"/>
</dbReference>
<feature type="domain" description="GGDEF" evidence="4">
    <location>
        <begin position="313"/>
        <end position="443"/>
    </location>
</feature>
<keyword evidence="3" id="KW-0472">Membrane</keyword>
<keyword evidence="3" id="KW-1133">Transmembrane helix</keyword>
<dbReference type="STRING" id="260084.SAMN02927928_0166"/>
<evidence type="ECO:0000313" key="6">
    <source>
        <dbReference type="Proteomes" id="UP000199150"/>
    </source>
</evidence>
<name>A0A1G4TVS4_9CAUL</name>
<dbReference type="SUPFAM" id="SSF55073">
    <property type="entry name" value="Nucleotide cyclase"/>
    <property type="match status" value="1"/>
</dbReference>